<evidence type="ECO:0000256" key="2">
    <source>
        <dbReference type="ARBA" id="ARBA00023145"/>
    </source>
</evidence>
<dbReference type="GO" id="GO:0004609">
    <property type="term" value="F:phosphatidylserine decarboxylase activity"/>
    <property type="evidence" value="ECO:0007669"/>
    <property type="project" value="InterPro"/>
</dbReference>
<dbReference type="InterPro" id="IPR003817">
    <property type="entry name" value="PS_Dcarbxylase"/>
</dbReference>
<reference evidence="5" key="1">
    <citation type="submission" date="2021-01" db="EMBL/GenBank/DDBJ databases">
        <title>Modified the classification status of verrucomicrobia.</title>
        <authorList>
            <person name="Feng X."/>
        </authorList>
    </citation>
    <scope>NUCLEOTIDE SEQUENCE</scope>
    <source>
        <strain evidence="5">JCM 18052</strain>
    </source>
</reference>
<evidence type="ECO:0000313" key="6">
    <source>
        <dbReference type="Proteomes" id="UP000600139"/>
    </source>
</evidence>
<dbReference type="Proteomes" id="UP000600139">
    <property type="component" value="Unassembled WGS sequence"/>
</dbReference>
<evidence type="ECO:0000256" key="3">
    <source>
        <dbReference type="ARBA" id="ARBA00023239"/>
    </source>
</evidence>
<dbReference type="AlphaFoldDB" id="A0A934R671"/>
<accession>A0A934R671</accession>
<keyword evidence="2" id="KW-0865">Zymogen</keyword>
<keyword evidence="3" id="KW-0456">Lyase</keyword>
<gene>
    <name evidence="5" type="ORF">JIN84_19035</name>
</gene>
<protein>
    <submittedName>
        <fullName evidence="5">Phosphatidylserine decarboxylase</fullName>
    </submittedName>
</protein>
<evidence type="ECO:0000256" key="4">
    <source>
        <dbReference type="ARBA" id="ARBA00023317"/>
    </source>
</evidence>
<evidence type="ECO:0000256" key="1">
    <source>
        <dbReference type="ARBA" id="ARBA00022793"/>
    </source>
</evidence>
<sequence>MEAIRYYNRHSGNIETEQVYGEGFLRWSYGNPLGAISLNAFVKRPFFSKWYGQRMSAPESSARVLPFIKQYGLDPADFADAPESYRSFNEFFFRKLKPEARPIDADENSVVFPADGRHLGFQKASGISGVFVKGQKFDLPSLLGDAKLAAKYAEGALVLSRLCPVDYHRFHFPVAGIPGETRLIEGPLFSVNPIALRQKLSYLWTNKRTVTELRTEKFGTVICMEIGATCVGSIHQTYTPGRPVRKGGEKGYFAFGGSSTITLFEPGSVVLEEDLVENSAKQTELYARIGTRMGRFA</sequence>
<comment type="caution">
    <text evidence="5">The sequence shown here is derived from an EMBL/GenBank/DDBJ whole genome shotgun (WGS) entry which is preliminary data.</text>
</comment>
<name>A0A934R671_9BACT</name>
<proteinExistence type="predicted"/>
<dbReference type="Pfam" id="PF02666">
    <property type="entry name" value="PS_Dcarbxylase"/>
    <property type="match status" value="1"/>
</dbReference>
<evidence type="ECO:0000313" key="5">
    <source>
        <dbReference type="EMBL" id="MBK1817722.1"/>
    </source>
</evidence>
<dbReference type="EMBL" id="JAENIK010000012">
    <property type="protein sequence ID" value="MBK1817722.1"/>
    <property type="molecule type" value="Genomic_DNA"/>
</dbReference>
<dbReference type="GO" id="GO:0008654">
    <property type="term" value="P:phospholipid biosynthetic process"/>
    <property type="evidence" value="ECO:0007669"/>
    <property type="project" value="InterPro"/>
</dbReference>
<dbReference type="PANTHER" id="PTHR10067">
    <property type="entry name" value="PHOSPHATIDYLSERINE DECARBOXYLASE"/>
    <property type="match status" value="1"/>
</dbReference>
<organism evidence="5 6">
    <name type="scientific">Luteolibacter yonseiensis</name>
    <dbReference type="NCBI Taxonomy" id="1144680"/>
    <lineage>
        <taxon>Bacteria</taxon>
        <taxon>Pseudomonadati</taxon>
        <taxon>Verrucomicrobiota</taxon>
        <taxon>Verrucomicrobiia</taxon>
        <taxon>Verrucomicrobiales</taxon>
        <taxon>Verrucomicrobiaceae</taxon>
        <taxon>Luteolibacter</taxon>
    </lineage>
</organism>
<keyword evidence="1" id="KW-0210">Decarboxylase</keyword>
<keyword evidence="6" id="KW-1185">Reference proteome</keyword>
<dbReference type="RefSeq" id="WP_200352958.1">
    <property type="nucleotide sequence ID" value="NZ_BAABHZ010000001.1"/>
</dbReference>
<keyword evidence="4" id="KW-0670">Pyruvate</keyword>
<dbReference type="PANTHER" id="PTHR10067:SF17">
    <property type="entry name" value="PHOSPHATIDYLSERINE DECARBOXYLASE PROENZYME 2"/>
    <property type="match status" value="1"/>
</dbReference>